<sequence length="137" mass="14173">MSTDSDRPLALVVDDEVLFRLGVESLLDEAGYEVVEATNAAAALSHLDGGRPVVLLLTDVRMPGEHDGLALARLAADRDPGLAVVVVSAAVTPRPGDLPEGAAFLEKPFTPGRLAEAVGRARAARPGSPAACEVPTR</sequence>
<evidence type="ECO:0000259" key="3">
    <source>
        <dbReference type="PROSITE" id="PS50110"/>
    </source>
</evidence>
<comment type="caution">
    <text evidence="4">The sequence shown here is derived from an EMBL/GenBank/DDBJ whole genome shotgun (WGS) entry which is preliminary data.</text>
</comment>
<dbReference type="SMART" id="SM00448">
    <property type="entry name" value="REC"/>
    <property type="match status" value="1"/>
</dbReference>
<dbReference type="AlphaFoldDB" id="A0AAV4ZHC7"/>
<dbReference type="InterPro" id="IPR050595">
    <property type="entry name" value="Bact_response_regulator"/>
</dbReference>
<feature type="domain" description="Response regulatory" evidence="3">
    <location>
        <begin position="9"/>
        <end position="122"/>
    </location>
</feature>
<dbReference type="InterPro" id="IPR011006">
    <property type="entry name" value="CheY-like_superfamily"/>
</dbReference>
<evidence type="ECO:0000313" key="4">
    <source>
        <dbReference type="EMBL" id="GJD87266.1"/>
    </source>
</evidence>
<name>A0AAV4ZHC7_9HYPH</name>
<protein>
    <submittedName>
        <fullName evidence="4">Response regulator receiver protein CpdR</fullName>
    </submittedName>
</protein>
<keyword evidence="1 2" id="KW-0597">Phosphoprotein</keyword>
<dbReference type="Gene3D" id="3.40.50.2300">
    <property type="match status" value="1"/>
</dbReference>
<dbReference type="Proteomes" id="UP001055247">
    <property type="component" value="Unassembled WGS sequence"/>
</dbReference>
<reference evidence="4" key="2">
    <citation type="submission" date="2021-08" db="EMBL/GenBank/DDBJ databases">
        <authorList>
            <person name="Tani A."/>
            <person name="Ola A."/>
            <person name="Ogura Y."/>
            <person name="Katsura K."/>
            <person name="Hayashi T."/>
        </authorList>
    </citation>
    <scope>NUCLEOTIDE SEQUENCE</scope>
    <source>
        <strain evidence="4">DSM 16372</strain>
    </source>
</reference>
<dbReference type="RefSeq" id="WP_238229518.1">
    <property type="nucleotide sequence ID" value="NZ_BPQO01000002.1"/>
</dbReference>
<dbReference type="SUPFAM" id="SSF52172">
    <property type="entry name" value="CheY-like"/>
    <property type="match status" value="1"/>
</dbReference>
<accession>A0AAV4ZHC7</accession>
<gene>
    <name evidence="4" type="primary">cpdR_1</name>
    <name evidence="4" type="ORF">BHAOGJBA_0766</name>
</gene>
<evidence type="ECO:0000256" key="2">
    <source>
        <dbReference type="PROSITE-ProRule" id="PRU00169"/>
    </source>
</evidence>
<dbReference type="Pfam" id="PF00072">
    <property type="entry name" value="Response_reg"/>
    <property type="match status" value="1"/>
</dbReference>
<keyword evidence="5" id="KW-1185">Reference proteome</keyword>
<organism evidence="4 5">
    <name type="scientific">Methylobacterium hispanicum</name>
    <dbReference type="NCBI Taxonomy" id="270350"/>
    <lineage>
        <taxon>Bacteria</taxon>
        <taxon>Pseudomonadati</taxon>
        <taxon>Pseudomonadota</taxon>
        <taxon>Alphaproteobacteria</taxon>
        <taxon>Hyphomicrobiales</taxon>
        <taxon>Methylobacteriaceae</taxon>
        <taxon>Methylobacterium</taxon>
    </lineage>
</organism>
<dbReference type="GO" id="GO:0000160">
    <property type="term" value="P:phosphorelay signal transduction system"/>
    <property type="evidence" value="ECO:0007669"/>
    <property type="project" value="InterPro"/>
</dbReference>
<feature type="modified residue" description="4-aspartylphosphate" evidence="2">
    <location>
        <position position="59"/>
    </location>
</feature>
<proteinExistence type="predicted"/>
<dbReference type="PANTHER" id="PTHR44591:SF21">
    <property type="entry name" value="TWO-COMPONENT RESPONSE REGULATOR"/>
    <property type="match status" value="1"/>
</dbReference>
<dbReference type="InterPro" id="IPR001789">
    <property type="entry name" value="Sig_transdc_resp-reg_receiver"/>
</dbReference>
<dbReference type="EMBL" id="BPQO01000002">
    <property type="protein sequence ID" value="GJD87266.1"/>
    <property type="molecule type" value="Genomic_DNA"/>
</dbReference>
<reference evidence="4" key="1">
    <citation type="journal article" date="2016" name="Front. Microbiol.">
        <title>Genome Sequence of the Piezophilic, Mesophilic Sulfate-Reducing Bacterium Desulfovibrio indicus J2T.</title>
        <authorList>
            <person name="Cao J."/>
            <person name="Maignien L."/>
            <person name="Shao Z."/>
            <person name="Alain K."/>
            <person name="Jebbar M."/>
        </authorList>
    </citation>
    <scope>NUCLEOTIDE SEQUENCE</scope>
    <source>
        <strain evidence="4">DSM 16372</strain>
    </source>
</reference>
<dbReference type="PROSITE" id="PS50110">
    <property type="entry name" value="RESPONSE_REGULATORY"/>
    <property type="match status" value="1"/>
</dbReference>
<evidence type="ECO:0000313" key="5">
    <source>
        <dbReference type="Proteomes" id="UP001055247"/>
    </source>
</evidence>
<evidence type="ECO:0000256" key="1">
    <source>
        <dbReference type="ARBA" id="ARBA00022553"/>
    </source>
</evidence>
<dbReference type="PANTHER" id="PTHR44591">
    <property type="entry name" value="STRESS RESPONSE REGULATOR PROTEIN 1"/>
    <property type="match status" value="1"/>
</dbReference>